<comment type="subunit">
    <text evidence="4">EntB, EntD, EntE, and EntF form a multienzyme complex called enterobactin synthase.</text>
</comment>
<comment type="catalytic activity">
    <reaction evidence="11">
        <text>apo-[peptidyl-carrier protein] + CoA = holo-[peptidyl-carrier protein] + adenosine 3',5'-bisphosphate + H(+)</text>
        <dbReference type="Rhea" id="RHEA:46228"/>
        <dbReference type="Rhea" id="RHEA-COMP:11479"/>
        <dbReference type="Rhea" id="RHEA-COMP:11480"/>
        <dbReference type="ChEBI" id="CHEBI:15378"/>
        <dbReference type="ChEBI" id="CHEBI:29999"/>
        <dbReference type="ChEBI" id="CHEBI:57287"/>
        <dbReference type="ChEBI" id="CHEBI:58343"/>
        <dbReference type="ChEBI" id="CHEBI:64479"/>
    </reaction>
</comment>
<dbReference type="Gene3D" id="3.90.470.20">
    <property type="entry name" value="4'-phosphopantetheinyl transferase domain"/>
    <property type="match status" value="1"/>
</dbReference>
<evidence type="ECO:0000256" key="4">
    <source>
        <dbReference type="ARBA" id="ARBA00011503"/>
    </source>
</evidence>
<organism evidence="16 17">
    <name type="scientific">Pseudomonas protegens</name>
    <dbReference type="NCBI Taxonomy" id="380021"/>
    <lineage>
        <taxon>Bacteria</taxon>
        <taxon>Pseudomonadati</taxon>
        <taxon>Pseudomonadota</taxon>
        <taxon>Gammaproteobacteria</taxon>
        <taxon>Pseudomonadales</taxon>
        <taxon>Pseudomonadaceae</taxon>
        <taxon>Pseudomonas</taxon>
    </lineage>
</organism>
<evidence type="ECO:0000256" key="13">
    <source>
        <dbReference type="PIRSR" id="PIRSR603542-2"/>
    </source>
</evidence>
<reference evidence="16 17" key="1">
    <citation type="submission" date="2018-06" db="EMBL/GenBank/DDBJ databases">
        <title>Pseudomonas diversity within urban Lake Michigan freshwaters.</title>
        <authorList>
            <person name="Batrich M."/>
            <person name="Hatzopoulos T."/>
            <person name="Putonti C."/>
        </authorList>
    </citation>
    <scope>NUCLEOTIDE SEQUENCE [LARGE SCALE GENOMIC DNA]</scope>
    <source>
        <strain evidence="16 17">MB-090624</strain>
    </source>
</reference>
<name>A0A9Q6NAJ4_9PSED</name>
<feature type="binding site" evidence="12">
    <location>
        <position position="70"/>
    </location>
    <ligand>
        <name>CoA</name>
        <dbReference type="ChEBI" id="CHEBI:57287"/>
    </ligand>
</feature>
<comment type="similarity">
    <text evidence="3">Belongs to the P-Pant transferase superfamily. EntD family.</text>
</comment>
<proteinExistence type="inferred from homology"/>
<feature type="binding site" evidence="12">
    <location>
        <position position="174"/>
    </location>
    <ligand>
        <name>CoA</name>
        <dbReference type="ChEBI" id="CHEBI:57287"/>
    </ligand>
</feature>
<dbReference type="EMBL" id="QJRN01000002">
    <property type="protein sequence ID" value="PYC42921.1"/>
    <property type="molecule type" value="Genomic_DNA"/>
</dbReference>
<evidence type="ECO:0000256" key="5">
    <source>
        <dbReference type="ARBA" id="ARBA00019087"/>
    </source>
</evidence>
<feature type="binding site" evidence="13">
    <location>
        <position position="128"/>
    </location>
    <ligand>
        <name>Mg(2+)</name>
        <dbReference type="ChEBI" id="CHEBI:18420"/>
    </ligand>
</feature>
<sequence length="256" mass="28168">MNALPPLPACCTSLDASWPLPEALPHTLWLSTRFDPGQLAADDFQRSGIEAPPSIQRSVAKRQAEFLAGRLCARAALWQLQNVDWVPPIGADRAPIWPEHICGSITHGTGRAAAIVADKQHWRALGIDLEKLLSNERAANLAEQILTPAELQRRDLLPPVLHALAVTLTFSIKESLYKTLYPLVHKNFYFEHAEVLEWSIEGQVRVRLLTDLSDEWHHGSELQGQFVVEDNQLLSLIAIKAAPPTILSGAPAVGAS</sequence>
<keyword evidence="6 16" id="KW-0808">Transferase</keyword>
<feature type="binding site" evidence="12">
    <location>
        <position position="128"/>
    </location>
    <ligand>
        <name>CoA</name>
        <dbReference type="ChEBI" id="CHEBI:57287"/>
    </ligand>
</feature>
<dbReference type="AlphaFoldDB" id="A0A9Q6NAJ4"/>
<evidence type="ECO:0000256" key="2">
    <source>
        <dbReference type="ARBA" id="ARBA00004993"/>
    </source>
</evidence>
<dbReference type="RefSeq" id="WP_110651463.1">
    <property type="nucleotide sequence ID" value="NZ_QJRN01000002.1"/>
</dbReference>
<evidence type="ECO:0000256" key="7">
    <source>
        <dbReference type="ARBA" id="ARBA00023191"/>
    </source>
</evidence>
<gene>
    <name evidence="16" type="ORF">DMX08_04945</name>
</gene>
<evidence type="ECO:0000256" key="6">
    <source>
        <dbReference type="ARBA" id="ARBA00022679"/>
    </source>
</evidence>
<evidence type="ECO:0000256" key="10">
    <source>
        <dbReference type="ARBA" id="ARBA00049176"/>
    </source>
</evidence>
<dbReference type="GO" id="GO:0005886">
    <property type="term" value="C:plasma membrane"/>
    <property type="evidence" value="ECO:0007669"/>
    <property type="project" value="TreeGrafter"/>
</dbReference>
<feature type="binding site" evidence="13">
    <location>
        <position position="130"/>
    </location>
    <ligand>
        <name>Mg(2+)</name>
        <dbReference type="ChEBI" id="CHEBI:18420"/>
    </ligand>
</feature>
<dbReference type="PANTHER" id="PTHR38096:SF1">
    <property type="entry name" value="ENTEROBACTIN SYNTHASE COMPONENT D"/>
    <property type="match status" value="1"/>
</dbReference>
<evidence type="ECO:0000313" key="16">
    <source>
        <dbReference type="EMBL" id="PYC42921.1"/>
    </source>
</evidence>
<feature type="binding site" evidence="12">
    <location>
        <position position="178"/>
    </location>
    <ligand>
        <name>CoA</name>
        <dbReference type="ChEBI" id="CHEBI:57287"/>
    </ligand>
</feature>
<dbReference type="InterPro" id="IPR003542">
    <property type="entry name" value="Enbac_synth_compD-like"/>
</dbReference>
<evidence type="ECO:0000256" key="11">
    <source>
        <dbReference type="ARBA" id="ARBA00049191"/>
    </source>
</evidence>
<dbReference type="InterPro" id="IPR037143">
    <property type="entry name" value="4-PPantetheinyl_Trfase_dom_sf"/>
</dbReference>
<dbReference type="SUPFAM" id="SSF56214">
    <property type="entry name" value="4'-phosphopantetheinyl transferase"/>
    <property type="match status" value="1"/>
</dbReference>
<comment type="cofactor">
    <cofactor evidence="13">
        <name>Mg(2+)</name>
        <dbReference type="ChEBI" id="CHEBI:18420"/>
    </cofactor>
</comment>
<keyword evidence="13" id="KW-0479">Metal-binding</keyword>
<dbReference type="Pfam" id="PF01648">
    <property type="entry name" value="ACPS"/>
    <property type="match status" value="1"/>
</dbReference>
<feature type="binding site" evidence="12">
    <location>
        <begin position="106"/>
        <end position="107"/>
    </location>
    <ligand>
        <name>CoA</name>
        <dbReference type="ChEBI" id="CHEBI:57287"/>
    </ligand>
</feature>
<dbReference type="GO" id="GO:0009239">
    <property type="term" value="P:enterobactin biosynthetic process"/>
    <property type="evidence" value="ECO:0007669"/>
    <property type="project" value="UniProtKB-KW"/>
</dbReference>
<feature type="domain" description="4'-phosphopantetheinyl transferase N-terminal" evidence="15">
    <location>
        <begin position="55"/>
        <end position="117"/>
    </location>
</feature>
<evidence type="ECO:0000256" key="9">
    <source>
        <dbReference type="ARBA" id="ARBA00031996"/>
    </source>
</evidence>
<evidence type="ECO:0000256" key="1">
    <source>
        <dbReference type="ARBA" id="ARBA00003937"/>
    </source>
</evidence>
<comment type="pathway">
    <text evidence="2">Siderophore biosynthesis; enterobactin biosynthesis.</text>
</comment>
<dbReference type="GO" id="GO:0008897">
    <property type="term" value="F:holo-[acyl-carrier-protein] synthase activity"/>
    <property type="evidence" value="ECO:0007669"/>
    <property type="project" value="InterPro"/>
</dbReference>
<keyword evidence="13" id="KW-0460">Magnesium</keyword>
<comment type="catalytic activity">
    <reaction evidence="10">
        <text>apo-[aryl-carrier protein] + CoA = holo-[aryl-carrier protein] + adenosine 3',5'-bisphosphate + H(+)</text>
        <dbReference type="Rhea" id="RHEA:48404"/>
        <dbReference type="Rhea" id="RHEA-COMP:15903"/>
        <dbReference type="Rhea" id="RHEA-COMP:17557"/>
        <dbReference type="ChEBI" id="CHEBI:15378"/>
        <dbReference type="ChEBI" id="CHEBI:29999"/>
        <dbReference type="ChEBI" id="CHEBI:57287"/>
        <dbReference type="ChEBI" id="CHEBI:58343"/>
        <dbReference type="ChEBI" id="CHEBI:64479"/>
    </reaction>
</comment>
<evidence type="ECO:0000256" key="12">
    <source>
        <dbReference type="PIRSR" id="PIRSR603542-1"/>
    </source>
</evidence>
<keyword evidence="7" id="KW-0259">Enterobactin biosynthesis</keyword>
<dbReference type="GO" id="GO:0009366">
    <property type="term" value="C:enterobactin synthetase complex"/>
    <property type="evidence" value="ECO:0007669"/>
    <property type="project" value="InterPro"/>
</dbReference>
<comment type="function">
    <text evidence="1">Involved in the biosynthesis of the siderophore enterobactin (enterochelin), which is a macrocyclic trimeric lactone of N-(2,3-dihydroxybenzoyl)-serine. The serine trilactone serves as a scaffolding for the three catechol functionalities that provide hexadentate coordination for the tightly ligated iron(2+) atoms. Plays an essential role in the assembly of the enterobactin by catalyzing the transfer of the 4'-phosphopantetheine (Ppant) moiety from coenzyme A to the apo-domains of both EntB (ArCP domain) and EntF (PCP domain) to yield their holo-forms which make them competent for the activation of 2,3-dihydroxybenzoate (DHB) and L-serine, respectively.</text>
</comment>
<dbReference type="PANTHER" id="PTHR38096">
    <property type="entry name" value="ENTEROBACTIN SYNTHASE COMPONENT D"/>
    <property type="match status" value="1"/>
</dbReference>
<evidence type="ECO:0000313" key="17">
    <source>
        <dbReference type="Proteomes" id="UP000248188"/>
    </source>
</evidence>
<evidence type="ECO:0000259" key="15">
    <source>
        <dbReference type="Pfam" id="PF17837"/>
    </source>
</evidence>
<dbReference type="InterPro" id="IPR008278">
    <property type="entry name" value="4-PPantetheinyl_Trfase_dom"/>
</dbReference>
<protein>
    <recommendedName>
        <fullName evidence="5">Enterobactin synthase component D</fullName>
    </recommendedName>
    <alternativeName>
        <fullName evidence="8">4'-phosphopantetheinyl transferase EntD</fullName>
    </alternativeName>
    <alternativeName>
        <fullName evidence="9">Enterochelin synthase D</fullName>
    </alternativeName>
</protein>
<comment type="caution">
    <text evidence="16">The sequence shown here is derived from an EMBL/GenBank/DDBJ whole genome shotgun (WGS) entry which is preliminary data.</text>
</comment>
<dbReference type="GO" id="GO:0000287">
    <property type="term" value="F:magnesium ion binding"/>
    <property type="evidence" value="ECO:0007669"/>
    <property type="project" value="InterPro"/>
</dbReference>
<evidence type="ECO:0000259" key="14">
    <source>
        <dbReference type="Pfam" id="PF01648"/>
    </source>
</evidence>
<dbReference type="InterPro" id="IPR041354">
    <property type="entry name" value="4PPT_N"/>
</dbReference>
<dbReference type="PRINTS" id="PR01399">
    <property type="entry name" value="ENTSNTHTASED"/>
</dbReference>
<evidence type="ECO:0000256" key="8">
    <source>
        <dbReference type="ARBA" id="ARBA00029894"/>
    </source>
</evidence>
<evidence type="ECO:0000256" key="3">
    <source>
        <dbReference type="ARBA" id="ARBA00008342"/>
    </source>
</evidence>
<dbReference type="Proteomes" id="UP000248188">
    <property type="component" value="Unassembled WGS sequence"/>
</dbReference>
<feature type="domain" description="4'-phosphopantetheinyl transferase" evidence="14">
    <location>
        <begin position="125"/>
        <end position="225"/>
    </location>
</feature>
<accession>A0A9Q6NAJ4</accession>
<feature type="binding site" evidence="12">
    <location>
        <position position="62"/>
    </location>
    <ligand>
        <name>CoA</name>
        <dbReference type="ChEBI" id="CHEBI:57287"/>
    </ligand>
</feature>
<dbReference type="Pfam" id="PF17837">
    <property type="entry name" value="4PPT_N"/>
    <property type="match status" value="1"/>
</dbReference>